<feature type="active site" description="O-(5'-phospho-DNA)-serine intermediate" evidence="5">
    <location>
        <position position="16"/>
    </location>
</feature>
<sequence length="209" mass="23551">MNSQKSGYKVGYARVSTVDQTLDIQIKKLKEYGCRRIYCEKASGADTDRKELRKLLANLKEGQMVVVARLDRLARSTFDLFSIVKTITDQKATFYSLGEPWTNTNTSTGRLMLAVLGGLADVERDLIRTRTAEGRARAIEQGKRMGRPRRITDDQRQSIINRRKIGESLQSIAESFGIDNSTVSRIARAQGSYQPDIAKIKKRGRHPPC</sequence>
<dbReference type="Gene3D" id="3.40.50.1390">
    <property type="entry name" value="Resolvase, N-terminal catalytic domain"/>
    <property type="match status" value="1"/>
</dbReference>
<dbReference type="InterPro" id="IPR050639">
    <property type="entry name" value="SSR_resolvase"/>
</dbReference>
<evidence type="ECO:0000256" key="4">
    <source>
        <dbReference type="ARBA" id="ARBA00023172"/>
    </source>
</evidence>
<evidence type="ECO:0000256" key="5">
    <source>
        <dbReference type="PROSITE-ProRule" id="PRU10137"/>
    </source>
</evidence>
<dbReference type="RefSeq" id="WP_061506682.1">
    <property type="nucleotide sequence ID" value="NZ_BAPF01000038.1"/>
</dbReference>
<dbReference type="Pfam" id="PF00239">
    <property type="entry name" value="Resolvase"/>
    <property type="match status" value="1"/>
</dbReference>
<dbReference type="EMBL" id="BAPF01000038">
    <property type="protein sequence ID" value="GBQ83903.1"/>
    <property type="molecule type" value="Genomic_DNA"/>
</dbReference>
<dbReference type="SUPFAM" id="SSF46689">
    <property type="entry name" value="Homeodomain-like"/>
    <property type="match status" value="1"/>
</dbReference>
<dbReference type="PANTHER" id="PTHR30461:SF26">
    <property type="entry name" value="RESOLVASE HOMOLOG YNEB"/>
    <property type="match status" value="1"/>
</dbReference>
<dbReference type="Gene3D" id="1.10.10.60">
    <property type="entry name" value="Homeodomain-like"/>
    <property type="match status" value="1"/>
</dbReference>
<feature type="domain" description="Resolvase/invertase-type recombinase catalytic" evidence="6">
    <location>
        <begin position="8"/>
        <end position="142"/>
    </location>
</feature>
<keyword evidence="4" id="KW-0233">DNA recombination</keyword>
<dbReference type="GeneID" id="29558211"/>
<protein>
    <submittedName>
        <fullName evidence="7">DNA resolvase</fullName>
    </submittedName>
</protein>
<evidence type="ECO:0000313" key="7">
    <source>
        <dbReference type="EMBL" id="GBQ83903.1"/>
    </source>
</evidence>
<keyword evidence="8" id="KW-1185">Reference proteome</keyword>
<dbReference type="PROSITE" id="PS00397">
    <property type="entry name" value="RECOMBINASES_1"/>
    <property type="match status" value="1"/>
</dbReference>
<dbReference type="SMART" id="SM00857">
    <property type="entry name" value="Resolvase"/>
    <property type="match status" value="1"/>
</dbReference>
<organism evidence="7 8">
    <name type="scientific">Acetobacter malorum DSM 14337</name>
    <dbReference type="NCBI Taxonomy" id="1307910"/>
    <lineage>
        <taxon>Bacteria</taxon>
        <taxon>Pseudomonadati</taxon>
        <taxon>Pseudomonadota</taxon>
        <taxon>Alphaproteobacteria</taxon>
        <taxon>Acetobacterales</taxon>
        <taxon>Acetobacteraceae</taxon>
        <taxon>Acetobacter</taxon>
    </lineage>
</organism>
<gene>
    <name evidence="7" type="ORF">AA14337_2708</name>
</gene>
<dbReference type="InterPro" id="IPR036162">
    <property type="entry name" value="Resolvase-like_N_sf"/>
</dbReference>
<comment type="caution">
    <text evidence="7">The sequence shown here is derived from an EMBL/GenBank/DDBJ whole genome shotgun (WGS) entry which is preliminary data.</text>
</comment>
<evidence type="ECO:0000256" key="3">
    <source>
        <dbReference type="ARBA" id="ARBA00023125"/>
    </source>
</evidence>
<evidence type="ECO:0000259" key="6">
    <source>
        <dbReference type="PROSITE" id="PS51736"/>
    </source>
</evidence>
<evidence type="ECO:0000256" key="2">
    <source>
        <dbReference type="ARBA" id="ARBA00022908"/>
    </source>
</evidence>
<dbReference type="InterPro" id="IPR006118">
    <property type="entry name" value="Recombinase_CS"/>
</dbReference>
<dbReference type="InterPro" id="IPR009057">
    <property type="entry name" value="Homeodomain-like_sf"/>
</dbReference>
<dbReference type="SUPFAM" id="SSF53041">
    <property type="entry name" value="Resolvase-like"/>
    <property type="match status" value="1"/>
</dbReference>
<dbReference type="Proteomes" id="UP001065047">
    <property type="component" value="Unassembled WGS sequence"/>
</dbReference>
<dbReference type="CDD" id="cd03768">
    <property type="entry name" value="SR_ResInv"/>
    <property type="match status" value="1"/>
</dbReference>
<keyword evidence="3" id="KW-0238">DNA-binding</keyword>
<name>A0ABQ0PXC8_9PROT</name>
<reference evidence="7" key="1">
    <citation type="submission" date="2013-04" db="EMBL/GenBank/DDBJ databases">
        <title>The genome sequencing project of 58 acetic acid bacteria.</title>
        <authorList>
            <person name="Okamoto-Kainuma A."/>
            <person name="Ishikawa M."/>
            <person name="Umino S."/>
            <person name="Koizumi Y."/>
            <person name="Shiwa Y."/>
            <person name="Yoshikawa H."/>
            <person name="Matsutani M."/>
            <person name="Matsushita K."/>
        </authorList>
    </citation>
    <scope>NUCLEOTIDE SEQUENCE</scope>
    <source>
        <strain evidence="7">DSM 14337</strain>
    </source>
</reference>
<accession>A0ABQ0PXC8</accession>
<evidence type="ECO:0000313" key="8">
    <source>
        <dbReference type="Proteomes" id="UP001065047"/>
    </source>
</evidence>
<proteinExistence type="inferred from homology"/>
<comment type="similarity">
    <text evidence="1">Belongs to the site-specific recombinase resolvase family.</text>
</comment>
<dbReference type="PANTHER" id="PTHR30461">
    <property type="entry name" value="DNA-INVERTASE FROM LAMBDOID PROPHAGE"/>
    <property type="match status" value="1"/>
</dbReference>
<evidence type="ECO:0000256" key="1">
    <source>
        <dbReference type="ARBA" id="ARBA00009913"/>
    </source>
</evidence>
<dbReference type="PROSITE" id="PS51736">
    <property type="entry name" value="RECOMBINASES_3"/>
    <property type="match status" value="1"/>
</dbReference>
<keyword evidence="2" id="KW-0229">DNA integration</keyword>
<dbReference type="InterPro" id="IPR006119">
    <property type="entry name" value="Resolv_N"/>
</dbReference>